<organism evidence="1 2">
    <name type="scientific">Priestia megaterium</name>
    <name type="common">Bacillus megaterium</name>
    <dbReference type="NCBI Taxonomy" id="1404"/>
    <lineage>
        <taxon>Bacteria</taxon>
        <taxon>Bacillati</taxon>
        <taxon>Bacillota</taxon>
        <taxon>Bacilli</taxon>
        <taxon>Bacillales</taxon>
        <taxon>Bacillaceae</taxon>
        <taxon>Priestia</taxon>
    </lineage>
</organism>
<dbReference type="AlphaFoldDB" id="A0A6M6DYS9"/>
<geneLocation type="plasmid" evidence="2">
    <name>pfdu301a</name>
</geneLocation>
<proteinExistence type="predicted"/>
<sequence length="167" mass="19855">MFTKEKYLSDYKSNLEKHSAELTKNIKAITSLKYKEEIELLDFTVFTDLLTLHIVVDGMDRDASQYMYDPDVEKDIFYGNIQLLEETTYYLVSEDEENAFWKFYETNEEELNKKEQIILAEWFANCWSKANGSSIGLPSYVGLHDYENCYDLVNKKWIDSEEKWNEE</sequence>
<dbReference type="Proteomes" id="UP000501076">
    <property type="component" value="Plasmid pFDU301A"/>
</dbReference>
<evidence type="ECO:0000313" key="2">
    <source>
        <dbReference type="Proteomes" id="UP000501076"/>
    </source>
</evidence>
<accession>A0A6M6DYS9</accession>
<gene>
    <name evidence="1" type="ORF">FDZ14_28610</name>
</gene>
<dbReference type="EMBL" id="CP045273">
    <property type="protein sequence ID" value="QJX80061.1"/>
    <property type="molecule type" value="Genomic_DNA"/>
</dbReference>
<evidence type="ECO:0000313" key="1">
    <source>
        <dbReference type="EMBL" id="QJX80061.1"/>
    </source>
</evidence>
<protein>
    <submittedName>
        <fullName evidence="1">Uncharacterized protein</fullName>
    </submittedName>
</protein>
<dbReference type="RefSeq" id="WP_171778044.1">
    <property type="nucleotide sequence ID" value="NZ_CP045273.1"/>
</dbReference>
<name>A0A6M6DYS9_PRIMG</name>
<keyword evidence="1" id="KW-0614">Plasmid</keyword>
<reference evidence="1 2" key="1">
    <citation type="submission" date="2019-10" db="EMBL/GenBank/DDBJ databases">
        <title>Complete genome sequences for adaption low water activity.</title>
        <authorList>
            <person name="Zhao L."/>
            <person name="Zhong J."/>
        </authorList>
    </citation>
    <scope>NUCLEOTIDE SEQUENCE [LARGE SCALE GENOMIC DNA]</scope>
    <source>
        <strain evidence="1 2">FDU301</strain>
        <plasmid evidence="2">pfdu301a</plasmid>
    </source>
</reference>